<evidence type="ECO:0000313" key="11">
    <source>
        <dbReference type="Proteomes" id="UP001652623"/>
    </source>
</evidence>
<dbReference type="SUPFAM" id="SSF52540">
    <property type="entry name" value="P-loop containing nucleoside triphosphate hydrolases"/>
    <property type="match status" value="1"/>
</dbReference>
<evidence type="ECO:0000259" key="7">
    <source>
        <dbReference type="Pfam" id="PF00931"/>
    </source>
</evidence>
<gene>
    <name evidence="12" type="primary">LOC125424203</name>
</gene>
<dbReference type="InterPro" id="IPR058546">
    <property type="entry name" value="RPS4B/Roq1-like_LRR"/>
</dbReference>
<dbReference type="InterPro" id="IPR045344">
    <property type="entry name" value="C-JID"/>
</dbReference>
<reference evidence="12" key="1">
    <citation type="submission" date="2025-08" db="UniProtKB">
        <authorList>
            <consortium name="RefSeq"/>
        </authorList>
    </citation>
    <scope>IDENTIFICATION</scope>
    <source>
        <tissue evidence="12">Seedling</tissue>
    </source>
</reference>
<dbReference type="Pfam" id="PF23282">
    <property type="entry name" value="WHD_ROQ1"/>
    <property type="match status" value="1"/>
</dbReference>
<dbReference type="Pfam" id="PF20160">
    <property type="entry name" value="C-JID"/>
    <property type="match status" value="1"/>
</dbReference>
<dbReference type="PROSITE" id="PS51450">
    <property type="entry name" value="LRR"/>
    <property type="match status" value="1"/>
</dbReference>
<evidence type="ECO:0000256" key="5">
    <source>
        <dbReference type="ARBA" id="ARBA00023027"/>
    </source>
</evidence>
<dbReference type="PANTHER" id="PTHR11017">
    <property type="entry name" value="LEUCINE-RICH REPEAT-CONTAINING PROTEIN"/>
    <property type="match status" value="1"/>
</dbReference>
<dbReference type="Proteomes" id="UP001652623">
    <property type="component" value="Chromosome 9"/>
</dbReference>
<evidence type="ECO:0000313" key="12">
    <source>
        <dbReference type="RefSeq" id="XP_060676206.1"/>
    </source>
</evidence>
<keyword evidence="5" id="KW-0520">NAD</keyword>
<dbReference type="InterPro" id="IPR001611">
    <property type="entry name" value="Leu-rich_rpt"/>
</dbReference>
<dbReference type="InterPro" id="IPR027417">
    <property type="entry name" value="P-loop_NTPase"/>
</dbReference>
<sequence>MVFMFEFLRNEAKFIQDFIAKVSNKLGVAQLNISEDLFGMDSRLEKLNVCVCTSSLDNVHFIGICGLGGIGKTTLAKAYYDWMFSQFQGCSFLSNVREVCEKKENGLVYLQNLLSDILNGLPTKIRDIHKGMDMIRSKLCRKKVLVVLDDIDKFDQLKALAGKNNWFGSGSRIIVTTRDESLLLSTYMDCSIYRVEELSYSEGLRLFSHKAFKSTHPSKEYEKLSEQVIAYAHGLPLALEVLGSFLCGKSVNQWESAVDRLKEYPNKEIMKVLQISFDGLEEIEKSIFLDIACFFNGVEEDNIIQIMDSCGFFTEIGIRVLIDKSLLHVDNHDKVRMHDLLQAMGKEIVRGKSRHEPGRRCRIWDYDDLCHVLEHNTGTKVEAIVCRFLEPKKLVCDFEAFSNMKKLRLLILQNLVLEMRDGQTLNIGNLSNELRFLRWHEFPAKYLPSNFQRGGLVELKLWLSKHLWNNAIKPLNNLKTIDISYSTNLRKFEDFGVVPNLEKLILVACVNLSEIHPSITLLERLTILNLKACNSLQNLPTSIGGLKSLNVLNLEGCVSLTDLPQDLGMATYLEQLILEDCRNLVEIPPSIGLLERLIILNLKACIRLQNLPTSMGSLKSLKVLNLEGCVSLTNLPEDLGLLNSLEELNLRGISVEDRDLPSSIALLENLKTLSCCGGRQWNNMMKIIVGKGLSSSAGLFSLKKLELVSCGLGNGAFPENLGCLVSLEQLNLSNNDFSHLPISFNKLSKLRHIDLSYCRDLELLGPELPPGLEWVGLSYCVSLDKFLDPLMKKICSLVCSATCVGCLKLATRQGSDRTAFTLLKAHLQNLPLKRFDILLPGNEIPSWFTRTSFEPSITLQLDPNWCNSKWMGLAVFLCALIPSPIFDCNVKIHERGHRFGLSNSYHRNVVSVVGSPADHLWLSYMPRNKIKAEWQSNNCNQLKFSFQTKDLDGETLTKKYIRSCGVRLVYEQDIEAMNPISSNRIEYPFEG</sequence>
<evidence type="ECO:0000256" key="6">
    <source>
        <dbReference type="ARBA" id="ARBA00047304"/>
    </source>
</evidence>
<dbReference type="RefSeq" id="XP_060676206.1">
    <property type="nucleotide sequence ID" value="XM_060820223.1"/>
</dbReference>
<evidence type="ECO:0000259" key="8">
    <source>
        <dbReference type="Pfam" id="PF20160"/>
    </source>
</evidence>
<dbReference type="InterPro" id="IPR044974">
    <property type="entry name" value="Disease_R_plants"/>
</dbReference>
<dbReference type="Gene3D" id="3.80.10.10">
    <property type="entry name" value="Ribonuclease Inhibitor"/>
    <property type="match status" value="2"/>
</dbReference>
<dbReference type="InterPro" id="IPR032675">
    <property type="entry name" value="LRR_dom_sf"/>
</dbReference>
<dbReference type="InterPro" id="IPR002182">
    <property type="entry name" value="NB-ARC"/>
</dbReference>
<evidence type="ECO:0000256" key="4">
    <source>
        <dbReference type="ARBA" id="ARBA00022821"/>
    </source>
</evidence>
<dbReference type="SUPFAM" id="SSF52058">
    <property type="entry name" value="L domain-like"/>
    <property type="match status" value="1"/>
</dbReference>
<protein>
    <recommendedName>
        <fullName evidence="1">ADP-ribosyl cyclase/cyclic ADP-ribose hydrolase</fullName>
        <ecNumber evidence="1">3.2.2.6</ecNumber>
    </recommendedName>
</protein>
<keyword evidence="2" id="KW-0433">Leucine-rich repeat</keyword>
<dbReference type="InterPro" id="IPR058192">
    <property type="entry name" value="WHD_ROQ1-like"/>
</dbReference>
<dbReference type="Pfam" id="PF23286">
    <property type="entry name" value="LRR_13"/>
    <property type="match status" value="1"/>
</dbReference>
<evidence type="ECO:0000256" key="3">
    <source>
        <dbReference type="ARBA" id="ARBA00022737"/>
    </source>
</evidence>
<dbReference type="InterPro" id="IPR042197">
    <property type="entry name" value="Apaf_helical"/>
</dbReference>
<dbReference type="PANTHER" id="PTHR11017:SF527">
    <property type="entry name" value="TMV RESISTANCE PROTEIN N-LIKE"/>
    <property type="match status" value="1"/>
</dbReference>
<comment type="catalytic activity">
    <reaction evidence="6">
        <text>NAD(+) + H2O = ADP-D-ribose + nicotinamide + H(+)</text>
        <dbReference type="Rhea" id="RHEA:16301"/>
        <dbReference type="ChEBI" id="CHEBI:15377"/>
        <dbReference type="ChEBI" id="CHEBI:15378"/>
        <dbReference type="ChEBI" id="CHEBI:17154"/>
        <dbReference type="ChEBI" id="CHEBI:57540"/>
        <dbReference type="ChEBI" id="CHEBI:57967"/>
        <dbReference type="EC" id="3.2.2.6"/>
    </reaction>
    <physiologicalReaction direction="left-to-right" evidence="6">
        <dbReference type="Rhea" id="RHEA:16302"/>
    </physiologicalReaction>
</comment>
<keyword evidence="11" id="KW-1185">Reference proteome</keyword>
<name>A0ABM4AHJ6_ZIZJJ</name>
<dbReference type="Gene3D" id="1.10.8.430">
    <property type="entry name" value="Helical domain of apoptotic protease-activating factors"/>
    <property type="match status" value="1"/>
</dbReference>
<dbReference type="Pfam" id="PF00931">
    <property type="entry name" value="NB-ARC"/>
    <property type="match status" value="1"/>
</dbReference>
<dbReference type="GeneID" id="125424203"/>
<accession>A0ABM4AHJ6</accession>
<evidence type="ECO:0000256" key="1">
    <source>
        <dbReference type="ARBA" id="ARBA00011982"/>
    </source>
</evidence>
<evidence type="ECO:0000256" key="2">
    <source>
        <dbReference type="ARBA" id="ARBA00022614"/>
    </source>
</evidence>
<dbReference type="PRINTS" id="PR00364">
    <property type="entry name" value="DISEASERSIST"/>
</dbReference>
<feature type="domain" description="C-JID" evidence="8">
    <location>
        <begin position="839"/>
        <end position="975"/>
    </location>
</feature>
<feature type="domain" description="Disease resistance protein RPS4B/Roq1-like leucine-rich repeats" evidence="10">
    <location>
        <begin position="595"/>
        <end position="786"/>
    </location>
</feature>
<evidence type="ECO:0000259" key="9">
    <source>
        <dbReference type="Pfam" id="PF23282"/>
    </source>
</evidence>
<keyword evidence="3" id="KW-0677">Repeat</keyword>
<feature type="domain" description="NB-ARC" evidence="7">
    <location>
        <begin position="57"/>
        <end position="215"/>
    </location>
</feature>
<organism evidence="11 12">
    <name type="scientific">Ziziphus jujuba</name>
    <name type="common">Chinese jujube</name>
    <name type="synonym">Ziziphus sativa</name>
    <dbReference type="NCBI Taxonomy" id="326968"/>
    <lineage>
        <taxon>Eukaryota</taxon>
        <taxon>Viridiplantae</taxon>
        <taxon>Streptophyta</taxon>
        <taxon>Embryophyta</taxon>
        <taxon>Tracheophyta</taxon>
        <taxon>Spermatophyta</taxon>
        <taxon>Magnoliopsida</taxon>
        <taxon>eudicotyledons</taxon>
        <taxon>Gunneridae</taxon>
        <taxon>Pentapetalae</taxon>
        <taxon>rosids</taxon>
        <taxon>fabids</taxon>
        <taxon>Rosales</taxon>
        <taxon>Rhamnaceae</taxon>
        <taxon>Paliureae</taxon>
        <taxon>Ziziphus</taxon>
    </lineage>
</organism>
<keyword evidence="4" id="KW-0611">Plant defense</keyword>
<dbReference type="Gene3D" id="3.40.50.300">
    <property type="entry name" value="P-loop containing nucleotide triphosphate hydrolases"/>
    <property type="match status" value="1"/>
</dbReference>
<evidence type="ECO:0000259" key="10">
    <source>
        <dbReference type="Pfam" id="PF23286"/>
    </source>
</evidence>
<dbReference type="EC" id="3.2.2.6" evidence="1"/>
<proteinExistence type="predicted"/>
<feature type="domain" description="Disease resistance protein Roq1-like winged-helix" evidence="9">
    <location>
        <begin position="282"/>
        <end position="353"/>
    </location>
</feature>